<keyword evidence="3" id="KW-1185">Reference proteome</keyword>
<feature type="transmembrane region" description="Helical" evidence="1">
    <location>
        <begin position="7"/>
        <end position="26"/>
    </location>
</feature>
<accession>A0A0F4KWH1</accession>
<dbReference type="PATRIC" id="fig|1218508.4.peg.20"/>
<dbReference type="HOGENOM" id="CLU_908498_0_0_9"/>
<comment type="caution">
    <text evidence="2">The sequence shown here is derived from an EMBL/GenBank/DDBJ whole genome shotgun (WGS) entry which is preliminary data.</text>
</comment>
<evidence type="ECO:0000313" key="2">
    <source>
        <dbReference type="EMBL" id="KJY50982.1"/>
    </source>
</evidence>
<dbReference type="AlphaFoldDB" id="A0A0F4KWH1"/>
<keyword evidence="1" id="KW-1133">Transmembrane helix</keyword>
<protein>
    <submittedName>
        <fullName evidence="2">Uncharacterized protein</fullName>
    </submittedName>
</protein>
<dbReference type="Proteomes" id="UP000033695">
    <property type="component" value="Unassembled WGS sequence"/>
</dbReference>
<dbReference type="STRING" id="1218508.JG29_00190"/>
<evidence type="ECO:0000256" key="1">
    <source>
        <dbReference type="SAM" id="Phobius"/>
    </source>
</evidence>
<name>A0A0F4KWH1_9LACO</name>
<organism evidence="2 3">
    <name type="scientific">Bombilactobacillus mellis</name>
    <dbReference type="NCBI Taxonomy" id="1218508"/>
    <lineage>
        <taxon>Bacteria</taxon>
        <taxon>Bacillati</taxon>
        <taxon>Bacillota</taxon>
        <taxon>Bacilli</taxon>
        <taxon>Lactobacillales</taxon>
        <taxon>Lactobacillaceae</taxon>
        <taxon>Bombilactobacillus</taxon>
    </lineage>
</organism>
<sequence length="306" mass="35682">MQMTKRFFKTLVTTIIICLCLFIIYYNRHLLVRNTSNWLSERTIPFNLLVSPQHVDKSIHPQALTLNEVNNQQYHNELKTVNVLINSSNRHHQKIAWLSSAQNRQLKARIQKKSHRYFYSITPLVIGQNRQGKYTILSVNCREDNKQIQSYRYQIYYNHQRARKVLYLRSTHNNKPPKFIGFTNNLGTSGIVKAPNFIETINQTLNNSDITNRPDASVKQYSQVGKNIGLDPNSGSALQKYALNTNADQKNSAITGYEFSDVPRETKFYLTQINKEQTFYYTLIYNRNTNRFTGLRLKHQSAAQQP</sequence>
<proteinExistence type="predicted"/>
<keyword evidence="1" id="KW-0812">Transmembrane</keyword>
<evidence type="ECO:0000313" key="3">
    <source>
        <dbReference type="Proteomes" id="UP000033695"/>
    </source>
</evidence>
<reference evidence="2 3" key="1">
    <citation type="submission" date="2014-12" db="EMBL/GenBank/DDBJ databases">
        <title>Comparative genomics of the lactic acid bacteria isolated from the honey bee gut.</title>
        <authorList>
            <person name="Ellegaard K.M."/>
            <person name="Tamarit D."/>
            <person name="Javelind E."/>
            <person name="Olofsson T."/>
            <person name="Andersson S.G."/>
            <person name="Vasquez A."/>
        </authorList>
    </citation>
    <scope>NUCLEOTIDE SEQUENCE [LARGE SCALE GENOMIC DNA]</scope>
    <source>
        <strain evidence="2 3">Hon2</strain>
    </source>
</reference>
<gene>
    <name evidence="2" type="ORF">JG29_00190</name>
</gene>
<dbReference type="EMBL" id="JXBZ01000002">
    <property type="protein sequence ID" value="KJY50982.1"/>
    <property type="molecule type" value="Genomic_DNA"/>
</dbReference>
<keyword evidence="1" id="KW-0472">Membrane</keyword>